<sequence>MEKSKIRKRVWSLMEERDVARFPRPVEGRIPNFEGAGKAAERVDELPVYREATHIKVNPDSPQHPLREKVIRDGKILYMPTPRLKEGFLRIKPEDVPSGKEGEATTIKHSSEYGEKVDPEEMEKVSLVVAGSVAVTRDGKRVGKGGGYSDLEYAILREMGLGKPPVLTTVHPTQIMEKIPAEDHDVPLDWILTPGEAIETSTDRGKPDGIDWSLLGEEDLEKIPLLKRMKNRV</sequence>
<dbReference type="InterPro" id="IPR024185">
    <property type="entry name" value="FTHF_cligase-like_sf"/>
</dbReference>
<evidence type="ECO:0000256" key="1">
    <source>
        <dbReference type="SAM" id="MobiDB-lite"/>
    </source>
</evidence>
<comment type="caution">
    <text evidence="2">The sequence shown here is derived from an EMBL/GenBank/DDBJ whole genome shotgun (WGS) entry which is preliminary data.</text>
</comment>
<dbReference type="PANTHER" id="PTHR13017">
    <property type="entry name" value="5-FORMYLTETRAHYDROFOLATE CYCLO-LIGASE-RELATED"/>
    <property type="match status" value="1"/>
</dbReference>
<dbReference type="GO" id="GO:0005737">
    <property type="term" value="C:cytoplasm"/>
    <property type="evidence" value="ECO:0007669"/>
    <property type="project" value="TreeGrafter"/>
</dbReference>
<proteinExistence type="predicted"/>
<feature type="compositionally biased region" description="Basic and acidic residues" evidence="1">
    <location>
        <begin position="94"/>
        <end position="103"/>
    </location>
</feature>
<evidence type="ECO:0008006" key="4">
    <source>
        <dbReference type="Google" id="ProtNLM"/>
    </source>
</evidence>
<dbReference type="SUPFAM" id="SSF100950">
    <property type="entry name" value="NagB/RpiA/CoA transferase-like"/>
    <property type="match status" value="1"/>
</dbReference>
<dbReference type="Gene3D" id="3.40.50.10420">
    <property type="entry name" value="NagB/RpiA/CoA transferase-like"/>
    <property type="match status" value="1"/>
</dbReference>
<dbReference type="InterPro" id="IPR037171">
    <property type="entry name" value="NagB/RpiA_transferase-like"/>
</dbReference>
<dbReference type="AlphaFoldDB" id="A0A133UN96"/>
<dbReference type="PATRIC" id="fig|1698266.3.peg.32"/>
<feature type="region of interest" description="Disordered" evidence="1">
    <location>
        <begin position="94"/>
        <end position="119"/>
    </location>
</feature>
<keyword evidence="3" id="KW-1185">Reference proteome</keyword>
<dbReference type="PANTHER" id="PTHR13017:SF0">
    <property type="entry name" value="METHENYLTETRAHYDROFOLATE SYNTHASE DOMAIN-CONTAINING PROTEIN"/>
    <property type="match status" value="1"/>
</dbReference>
<feature type="compositionally biased region" description="Basic and acidic residues" evidence="1">
    <location>
        <begin position="109"/>
        <end position="119"/>
    </location>
</feature>
<dbReference type="Pfam" id="PF01812">
    <property type="entry name" value="5-FTHF_cyc-lig"/>
    <property type="match status" value="1"/>
</dbReference>
<evidence type="ECO:0000313" key="3">
    <source>
        <dbReference type="Proteomes" id="UP000070155"/>
    </source>
</evidence>
<reference evidence="2 3" key="1">
    <citation type="journal article" date="2016" name="Sci. Rep.">
        <title>Metabolic traits of an uncultured archaeal lineage -MSBL1- from brine pools of the Red Sea.</title>
        <authorList>
            <person name="Mwirichia R."/>
            <person name="Alam I."/>
            <person name="Rashid M."/>
            <person name="Vinu M."/>
            <person name="Ba-Alawi W."/>
            <person name="Anthony Kamau A."/>
            <person name="Kamanda Ngugi D."/>
            <person name="Goker M."/>
            <person name="Klenk H.P."/>
            <person name="Bajic V."/>
            <person name="Stingl U."/>
        </authorList>
    </citation>
    <scope>NUCLEOTIDE SEQUENCE [LARGE SCALE GENOMIC DNA]</scope>
    <source>
        <strain evidence="2">SCGC-AAA259I07</strain>
    </source>
</reference>
<gene>
    <name evidence="2" type="ORF">AKJ36_00155</name>
</gene>
<name>A0A133UN96_9EURY</name>
<dbReference type="EMBL" id="LHXQ01000001">
    <property type="protein sequence ID" value="KXA95590.1"/>
    <property type="molecule type" value="Genomic_DNA"/>
</dbReference>
<organism evidence="2 3">
    <name type="scientific">candidate division MSBL1 archaeon SCGC-AAA259I07</name>
    <dbReference type="NCBI Taxonomy" id="1698266"/>
    <lineage>
        <taxon>Archaea</taxon>
        <taxon>Methanobacteriati</taxon>
        <taxon>Methanobacteriota</taxon>
        <taxon>candidate division MSBL1</taxon>
    </lineage>
</organism>
<dbReference type="Proteomes" id="UP000070155">
    <property type="component" value="Unassembled WGS sequence"/>
</dbReference>
<dbReference type="InterPro" id="IPR002698">
    <property type="entry name" value="FTHF_cligase"/>
</dbReference>
<protein>
    <recommendedName>
        <fullName evidence="4">5-formyltetrahydrofolate cyclo-ligase</fullName>
    </recommendedName>
</protein>
<evidence type="ECO:0000313" key="2">
    <source>
        <dbReference type="EMBL" id="KXA95590.1"/>
    </source>
</evidence>
<accession>A0A133UN96</accession>